<dbReference type="Pfam" id="PF14246">
    <property type="entry name" value="TetR_C_7"/>
    <property type="match status" value="1"/>
</dbReference>
<feature type="DNA-binding region" description="H-T-H motif" evidence="4">
    <location>
        <begin position="34"/>
        <end position="53"/>
    </location>
</feature>
<accession>A0A327YE42</accession>
<comment type="caution">
    <text evidence="6">The sequence shown here is derived from an EMBL/GenBank/DDBJ whole genome shotgun (WGS) entry which is preliminary data.</text>
</comment>
<feature type="domain" description="HTH tetR-type" evidence="5">
    <location>
        <begin position="11"/>
        <end position="71"/>
    </location>
</feature>
<sequence>MQDGAVIARRGRKYEQVLRGAGEVFLRDGFEGASVDNIARAAGVSKATLYSYFPGKRLLFMEMARQQCARRADEALAAIDLHAPPDVVLREVGYRFVDHILSDESQRVFRICVAEADRFPELGAEFYHSGPRLVHNEMCAYFAAAIARKELVIDDVALAVAQFSELCKADLWLKRVFGVQTRFSAADIGLVVDAAVTTFLARYGALAPRDPGAP</sequence>
<dbReference type="PANTHER" id="PTHR30055">
    <property type="entry name" value="HTH-TYPE TRANSCRIPTIONAL REGULATOR RUTR"/>
    <property type="match status" value="1"/>
</dbReference>
<evidence type="ECO:0000256" key="2">
    <source>
        <dbReference type="ARBA" id="ARBA00023125"/>
    </source>
</evidence>
<gene>
    <name evidence="6" type="ORF">ATI53_101345</name>
</gene>
<dbReference type="Pfam" id="PF00440">
    <property type="entry name" value="TetR_N"/>
    <property type="match status" value="1"/>
</dbReference>
<dbReference type="InterPro" id="IPR001647">
    <property type="entry name" value="HTH_TetR"/>
</dbReference>
<dbReference type="PROSITE" id="PS01081">
    <property type="entry name" value="HTH_TETR_1"/>
    <property type="match status" value="1"/>
</dbReference>
<keyword evidence="3" id="KW-0804">Transcription</keyword>
<reference evidence="6 7" key="1">
    <citation type="submission" date="2018-06" db="EMBL/GenBank/DDBJ databases">
        <title>Genomic Encyclopedia of Archaeal and Bacterial Type Strains, Phase II (KMG-II): from individual species to whole genera.</title>
        <authorList>
            <person name="Goeker M."/>
        </authorList>
    </citation>
    <scope>NUCLEOTIDE SEQUENCE [LARGE SCALE GENOMIC DNA]</scope>
    <source>
        <strain evidence="6 7">DSM 22011</strain>
    </source>
</reference>
<keyword evidence="7" id="KW-1185">Reference proteome</keyword>
<evidence type="ECO:0000313" key="6">
    <source>
        <dbReference type="EMBL" id="RAK18326.1"/>
    </source>
</evidence>
<dbReference type="PROSITE" id="PS50977">
    <property type="entry name" value="HTH_TETR_2"/>
    <property type="match status" value="1"/>
</dbReference>
<dbReference type="InterPro" id="IPR036271">
    <property type="entry name" value="Tet_transcr_reg_TetR-rel_C_sf"/>
</dbReference>
<dbReference type="OrthoDB" id="9816431at2"/>
<dbReference type="EMBL" id="QLMG01000013">
    <property type="protein sequence ID" value="RAK18326.1"/>
    <property type="molecule type" value="Genomic_DNA"/>
</dbReference>
<keyword evidence="2 4" id="KW-0238">DNA-binding</keyword>
<dbReference type="GO" id="GO:0000976">
    <property type="term" value="F:transcription cis-regulatory region binding"/>
    <property type="evidence" value="ECO:0007669"/>
    <property type="project" value="TreeGrafter"/>
</dbReference>
<dbReference type="Gene3D" id="1.10.10.60">
    <property type="entry name" value="Homeodomain-like"/>
    <property type="match status" value="1"/>
</dbReference>
<dbReference type="RefSeq" id="WP_009504213.1">
    <property type="nucleotide sequence ID" value="NZ_LIGK01000010.1"/>
</dbReference>
<evidence type="ECO:0000259" key="5">
    <source>
        <dbReference type="PROSITE" id="PS50977"/>
    </source>
</evidence>
<dbReference type="InterPro" id="IPR050109">
    <property type="entry name" value="HTH-type_TetR-like_transc_reg"/>
</dbReference>
<evidence type="ECO:0000313" key="7">
    <source>
        <dbReference type="Proteomes" id="UP000249165"/>
    </source>
</evidence>
<evidence type="ECO:0000256" key="3">
    <source>
        <dbReference type="ARBA" id="ARBA00023163"/>
    </source>
</evidence>
<keyword evidence="1" id="KW-0805">Transcription regulation</keyword>
<dbReference type="SUPFAM" id="SSF46689">
    <property type="entry name" value="Homeodomain-like"/>
    <property type="match status" value="1"/>
</dbReference>
<dbReference type="FunFam" id="1.10.10.60:FF:000141">
    <property type="entry name" value="TetR family transcriptional regulator"/>
    <property type="match status" value="1"/>
</dbReference>
<proteinExistence type="predicted"/>
<protein>
    <submittedName>
        <fullName evidence="6">TetR family transcriptional regulator</fullName>
    </submittedName>
</protein>
<evidence type="ECO:0000256" key="4">
    <source>
        <dbReference type="PROSITE-ProRule" id="PRU00335"/>
    </source>
</evidence>
<dbReference type="PRINTS" id="PR00455">
    <property type="entry name" value="HTHTETR"/>
</dbReference>
<dbReference type="Gene3D" id="1.10.357.10">
    <property type="entry name" value="Tetracycline Repressor, domain 2"/>
    <property type="match status" value="1"/>
</dbReference>
<name>A0A327YE42_9RHOB</name>
<dbReference type="InterPro" id="IPR023772">
    <property type="entry name" value="DNA-bd_HTH_TetR-type_CS"/>
</dbReference>
<dbReference type="GO" id="GO:0003700">
    <property type="term" value="F:DNA-binding transcription factor activity"/>
    <property type="evidence" value="ECO:0007669"/>
    <property type="project" value="TreeGrafter"/>
</dbReference>
<evidence type="ECO:0000256" key="1">
    <source>
        <dbReference type="ARBA" id="ARBA00023015"/>
    </source>
</evidence>
<dbReference type="InterPro" id="IPR039536">
    <property type="entry name" value="TetR_C_Proteobacteria"/>
</dbReference>
<organism evidence="6 7">
    <name type="scientific">Salipiger aestuarii</name>
    <dbReference type="NCBI Taxonomy" id="568098"/>
    <lineage>
        <taxon>Bacteria</taxon>
        <taxon>Pseudomonadati</taxon>
        <taxon>Pseudomonadota</taxon>
        <taxon>Alphaproteobacteria</taxon>
        <taxon>Rhodobacterales</taxon>
        <taxon>Roseobacteraceae</taxon>
        <taxon>Salipiger</taxon>
    </lineage>
</organism>
<dbReference type="InterPro" id="IPR009057">
    <property type="entry name" value="Homeodomain-like_sf"/>
</dbReference>
<dbReference type="PANTHER" id="PTHR30055:SF146">
    <property type="entry name" value="HTH-TYPE TRANSCRIPTIONAL DUAL REGULATOR CECR"/>
    <property type="match status" value="1"/>
</dbReference>
<dbReference type="Proteomes" id="UP000249165">
    <property type="component" value="Unassembled WGS sequence"/>
</dbReference>
<dbReference type="SUPFAM" id="SSF48498">
    <property type="entry name" value="Tetracyclin repressor-like, C-terminal domain"/>
    <property type="match status" value="1"/>
</dbReference>
<dbReference type="AlphaFoldDB" id="A0A327YE42"/>